<evidence type="ECO:0000313" key="2">
    <source>
        <dbReference type="Proteomes" id="UP000507470"/>
    </source>
</evidence>
<sequence length="285" mass="32212">MLITLDKTEREITELQEKIASSKQNTSELQTFLTMKDMEKEMAVEEKFIESLTTSCTTTQVDISCKINKSLQQITASVQKFGEIYVSSDPQIMVALPTRNIDNLHYMITLQKRINTDSSNVQGRLLLSGGVVHKDGHLIYCAGKKGLQMVNLSDESITNVINNKLPYCAYVTTFGDKLFFTNPDNDNVTCCDYHGNILWTFYDTSVLKCPLFIFVDNSGNVFVVGCYTHSVVVISSDGQYYSELLSREDGLRFPQVLHYDQSTNQLLVANTADEAYVYHIKDVLR</sequence>
<dbReference type="InterPro" id="IPR011042">
    <property type="entry name" value="6-blade_b-propeller_TolB-like"/>
</dbReference>
<name>A0A6J8E2M3_MYTCO</name>
<organism evidence="1 2">
    <name type="scientific">Mytilus coruscus</name>
    <name type="common">Sea mussel</name>
    <dbReference type="NCBI Taxonomy" id="42192"/>
    <lineage>
        <taxon>Eukaryota</taxon>
        <taxon>Metazoa</taxon>
        <taxon>Spiralia</taxon>
        <taxon>Lophotrochozoa</taxon>
        <taxon>Mollusca</taxon>
        <taxon>Bivalvia</taxon>
        <taxon>Autobranchia</taxon>
        <taxon>Pteriomorphia</taxon>
        <taxon>Mytilida</taxon>
        <taxon>Mytiloidea</taxon>
        <taxon>Mytilidae</taxon>
        <taxon>Mytilinae</taxon>
        <taxon>Mytilus</taxon>
    </lineage>
</organism>
<evidence type="ECO:0000313" key="1">
    <source>
        <dbReference type="EMBL" id="CAC5414298.1"/>
    </source>
</evidence>
<dbReference type="Proteomes" id="UP000507470">
    <property type="component" value="Unassembled WGS sequence"/>
</dbReference>
<proteinExistence type="predicted"/>
<dbReference type="EMBL" id="CACVKT020008339">
    <property type="protein sequence ID" value="CAC5414298.1"/>
    <property type="molecule type" value="Genomic_DNA"/>
</dbReference>
<gene>
    <name evidence="1" type="ORF">MCOR_47126</name>
</gene>
<accession>A0A6J8E2M3</accession>
<dbReference type="Gene3D" id="2.120.10.30">
    <property type="entry name" value="TolB, C-terminal domain"/>
    <property type="match status" value="1"/>
</dbReference>
<reference evidence="1 2" key="1">
    <citation type="submission" date="2020-06" db="EMBL/GenBank/DDBJ databases">
        <authorList>
            <person name="Li R."/>
            <person name="Bekaert M."/>
        </authorList>
    </citation>
    <scope>NUCLEOTIDE SEQUENCE [LARGE SCALE GENOMIC DNA]</scope>
    <source>
        <strain evidence="2">wild</strain>
    </source>
</reference>
<dbReference type="AlphaFoldDB" id="A0A6J8E2M3"/>
<protein>
    <recommendedName>
        <fullName evidence="3">TRIM2_3</fullName>
    </recommendedName>
</protein>
<dbReference type="OrthoDB" id="6137855at2759"/>
<dbReference type="SUPFAM" id="SSF63825">
    <property type="entry name" value="YWTD domain"/>
    <property type="match status" value="1"/>
</dbReference>
<keyword evidence="2" id="KW-1185">Reference proteome</keyword>
<evidence type="ECO:0008006" key="3">
    <source>
        <dbReference type="Google" id="ProtNLM"/>
    </source>
</evidence>